<dbReference type="RefSeq" id="XP_022506688.1">
    <property type="nucleotide sequence ID" value="XM_022660983.1"/>
</dbReference>
<feature type="compositionally biased region" description="Basic residues" evidence="1">
    <location>
        <begin position="263"/>
        <end position="273"/>
    </location>
</feature>
<dbReference type="OrthoDB" id="4154296at2759"/>
<proteinExistence type="predicted"/>
<accession>A0A177ESW8</accession>
<evidence type="ECO:0000313" key="3">
    <source>
        <dbReference type="Proteomes" id="UP000077002"/>
    </source>
</evidence>
<dbReference type="EMBL" id="LVKK01000143">
    <property type="protein sequence ID" value="OAG34736.1"/>
    <property type="molecule type" value="Genomic_DNA"/>
</dbReference>
<protein>
    <submittedName>
        <fullName evidence="2">Uncharacterized protein</fullName>
    </submittedName>
</protein>
<comment type="caution">
    <text evidence="2">The sequence shown here is derived from an EMBL/GenBank/DDBJ whole genome shotgun (WGS) entry which is preliminary data.</text>
</comment>
<sequence>MPFRFSELAKRGKSVSKSGAFEEEEEVAARPMTTARSSYAYSDYVSEYINDYTSEYAYDVRDSKPKSNSSGLPQSAVSQRVGPRRPDRTDTPAPASIYYDNGTGVLHANFVRDQSLPPHVRTTAQLAEFIRTREDSSSGLEDRGVAPPPASFFSTSSSSCYSSHSSSSSSSSNSNPPSPSQSTGPMYHHAPVSRSHERIRVTAAAAAAAAGILMRHHHVARPTVRVRVLPGATRTHRYQGFWLRRGTMRKTNNSETESGKEKGGKKRAEKSRR</sequence>
<feature type="region of interest" description="Disordered" evidence="1">
    <location>
        <begin position="244"/>
        <end position="273"/>
    </location>
</feature>
<feature type="compositionally biased region" description="Polar residues" evidence="1">
    <location>
        <begin position="66"/>
        <end position="78"/>
    </location>
</feature>
<reference evidence="2 3" key="1">
    <citation type="submission" date="2016-03" db="EMBL/GenBank/DDBJ databases">
        <title>Draft genome sequence of the Fonsecaea monophora CBS 269.37.</title>
        <authorList>
            <person name="Bombassaro A."/>
            <person name="Vinicius W.A."/>
            <person name="De Hoog S."/>
            <person name="Sun J."/>
            <person name="Souza E.M."/>
            <person name="Raittz R.T."/>
            <person name="Costa F."/>
            <person name="Leao A.C."/>
            <person name="Tadra-Sfeir M.Z."/>
            <person name="Baura V."/>
            <person name="Balsanelli E."/>
            <person name="Pedrosa F.O."/>
            <person name="Moreno L.F."/>
            <person name="Steffens M.B."/>
            <person name="Xi L."/>
            <person name="Bocca A.L."/>
            <person name="Felipe M.S."/>
            <person name="Teixeira M."/>
            <person name="Telles Filho F.Q."/>
            <person name="Azevedo C.M."/>
            <person name="Gomes R."/>
            <person name="Vicente V.A."/>
        </authorList>
    </citation>
    <scope>NUCLEOTIDE SEQUENCE [LARGE SCALE GENOMIC DNA]</scope>
    <source>
        <strain evidence="2 3">CBS 269.37</strain>
    </source>
</reference>
<feature type="region of interest" description="Disordered" evidence="1">
    <location>
        <begin position="60"/>
        <end position="98"/>
    </location>
</feature>
<dbReference type="Proteomes" id="UP000077002">
    <property type="component" value="Unassembled WGS sequence"/>
</dbReference>
<feature type="region of interest" description="Disordered" evidence="1">
    <location>
        <begin position="133"/>
        <end position="195"/>
    </location>
</feature>
<gene>
    <name evidence="2" type="ORF">AYO21_11084</name>
</gene>
<feature type="region of interest" description="Disordered" evidence="1">
    <location>
        <begin position="1"/>
        <end position="33"/>
    </location>
</feature>
<evidence type="ECO:0000313" key="2">
    <source>
        <dbReference type="EMBL" id="OAG34736.1"/>
    </source>
</evidence>
<feature type="compositionally biased region" description="Low complexity" evidence="1">
    <location>
        <begin position="151"/>
        <end position="175"/>
    </location>
</feature>
<name>A0A177ESW8_9EURO</name>
<dbReference type="GeneID" id="34606185"/>
<feature type="compositionally biased region" description="Basic and acidic residues" evidence="1">
    <location>
        <begin position="133"/>
        <end position="144"/>
    </location>
</feature>
<organism evidence="2 3">
    <name type="scientific">Fonsecaea monophora</name>
    <dbReference type="NCBI Taxonomy" id="254056"/>
    <lineage>
        <taxon>Eukaryota</taxon>
        <taxon>Fungi</taxon>
        <taxon>Dikarya</taxon>
        <taxon>Ascomycota</taxon>
        <taxon>Pezizomycotina</taxon>
        <taxon>Eurotiomycetes</taxon>
        <taxon>Chaetothyriomycetidae</taxon>
        <taxon>Chaetothyriales</taxon>
        <taxon>Herpotrichiellaceae</taxon>
        <taxon>Fonsecaea</taxon>
    </lineage>
</organism>
<keyword evidence="3" id="KW-1185">Reference proteome</keyword>
<dbReference type="AlphaFoldDB" id="A0A177ESW8"/>
<evidence type="ECO:0000256" key="1">
    <source>
        <dbReference type="SAM" id="MobiDB-lite"/>
    </source>
</evidence>